<dbReference type="SUPFAM" id="SSF52935">
    <property type="entry name" value="PK C-terminal domain-like"/>
    <property type="match status" value="1"/>
</dbReference>
<name>A0ABN8LEK2_CHISP</name>
<dbReference type="InterPro" id="IPR001697">
    <property type="entry name" value="Pyr_Knase"/>
</dbReference>
<sequence length="408" mass="46617">MVWWVDRPIMNNSEKVVRDKFGETIDRLFQSVNIMVVIRQSSIDVDDIYRLLCNGVNIFNIDRTIQKEELYDYLKEAVCEAVLIPRMYPSLYIRSVALSITMSVNNPIEVDDRVRDQMFDLSSIDFIILKDVINKDEVIKFKTRHVKLGLPIFLWMSEICMEKIIELIEISDGIVFEFPDVSQRISSEVSEICKKYEKPLFYSKSNLFEEDYRYNGRQKMLSVAKEIVNGNMDGVMISDVNAPIEIFKNIILNTVEALCLAEEGRELENWYTTLILKIKSPQLVPVTTMVAAVLAAWKSGVAAIMLLTASGRSARMLSSLSSPFPILAITAKESVARRLHLYRKVIPLHYKGRRAVNWREEWRNRVLFGSEFALKTGLFCGGAKLVVLAQSEEGAGCCNEFQIVIARA</sequence>
<keyword evidence="3" id="KW-1185">Reference proteome</keyword>
<dbReference type="EMBL" id="OU963901">
    <property type="protein sequence ID" value="CAH2991749.1"/>
    <property type="molecule type" value="Genomic_DNA"/>
</dbReference>
<evidence type="ECO:0000313" key="2">
    <source>
        <dbReference type="EMBL" id="CAH2991749.1"/>
    </source>
</evidence>
<gene>
    <name evidence="2" type="ORF">CHILSU_LOCUS10792</name>
</gene>
<dbReference type="PANTHER" id="PTHR11817">
    <property type="entry name" value="PYRUVATE KINASE"/>
    <property type="match status" value="1"/>
</dbReference>
<accession>A0ABN8LEK2</accession>
<dbReference type="Pfam" id="PF02887">
    <property type="entry name" value="PK_C"/>
    <property type="match status" value="1"/>
</dbReference>
<evidence type="ECO:0000259" key="1">
    <source>
        <dbReference type="Pfam" id="PF02887"/>
    </source>
</evidence>
<dbReference type="Gene3D" id="3.40.1380.20">
    <property type="entry name" value="Pyruvate kinase, C-terminal domain"/>
    <property type="match status" value="1"/>
</dbReference>
<feature type="domain" description="Pyruvate kinase C-terminal" evidence="1">
    <location>
        <begin position="289"/>
        <end position="403"/>
    </location>
</feature>
<protein>
    <recommendedName>
        <fullName evidence="1">Pyruvate kinase C-terminal domain-containing protein</fullName>
    </recommendedName>
</protein>
<dbReference type="InterPro" id="IPR015795">
    <property type="entry name" value="Pyrv_Knase_C"/>
</dbReference>
<dbReference type="InterPro" id="IPR036918">
    <property type="entry name" value="Pyrv_Knase_C_sf"/>
</dbReference>
<organism evidence="2 3">
    <name type="scientific">Chilo suppressalis</name>
    <name type="common">Asiatic rice borer moth</name>
    <dbReference type="NCBI Taxonomy" id="168631"/>
    <lineage>
        <taxon>Eukaryota</taxon>
        <taxon>Metazoa</taxon>
        <taxon>Ecdysozoa</taxon>
        <taxon>Arthropoda</taxon>
        <taxon>Hexapoda</taxon>
        <taxon>Insecta</taxon>
        <taxon>Pterygota</taxon>
        <taxon>Neoptera</taxon>
        <taxon>Endopterygota</taxon>
        <taxon>Lepidoptera</taxon>
        <taxon>Glossata</taxon>
        <taxon>Ditrysia</taxon>
        <taxon>Pyraloidea</taxon>
        <taxon>Crambidae</taxon>
        <taxon>Crambinae</taxon>
        <taxon>Chilo</taxon>
    </lineage>
</organism>
<evidence type="ECO:0000313" key="3">
    <source>
        <dbReference type="Proteomes" id="UP001153292"/>
    </source>
</evidence>
<reference evidence="2" key="1">
    <citation type="submission" date="2021-12" db="EMBL/GenBank/DDBJ databases">
        <authorList>
            <person name="King R."/>
        </authorList>
    </citation>
    <scope>NUCLEOTIDE SEQUENCE</scope>
</reference>
<dbReference type="Proteomes" id="UP001153292">
    <property type="component" value="Chromosome 8"/>
</dbReference>
<proteinExistence type="predicted"/>